<dbReference type="RefSeq" id="WP_276096894.1">
    <property type="nucleotide sequence ID" value="NZ_JARJBC010000035.1"/>
</dbReference>
<evidence type="ECO:0000313" key="2">
    <source>
        <dbReference type="EMBL" id="MDF3294074.1"/>
    </source>
</evidence>
<sequence length="99" mass="11026">MMSDLDLKVHYSSLQEAAQTLRNAAKVLAGELDGLRAEVESVSQTWDGEARQAFVQADTVWRQRTEHIKNVLNDVAGRVEKAHASYHATDKKASGYFHA</sequence>
<dbReference type="SUPFAM" id="SSF140453">
    <property type="entry name" value="EsxAB dimer-like"/>
    <property type="match status" value="1"/>
</dbReference>
<proteinExistence type="inferred from homology"/>
<dbReference type="Gene3D" id="1.10.287.1060">
    <property type="entry name" value="ESAT-6-like"/>
    <property type="match status" value="1"/>
</dbReference>
<evidence type="ECO:0000256" key="1">
    <source>
        <dbReference type="RuleBase" id="RU362001"/>
    </source>
</evidence>
<comment type="similarity">
    <text evidence="1">Belongs to the WXG100 family.</text>
</comment>
<dbReference type="Proteomes" id="UP001216579">
    <property type="component" value="Unassembled WGS sequence"/>
</dbReference>
<keyword evidence="3" id="KW-1185">Reference proteome</keyword>
<gene>
    <name evidence="2" type="ORF">P3G67_33665</name>
</gene>
<organism evidence="2 3">
    <name type="scientific">Streptomyces silvisoli</name>
    <dbReference type="NCBI Taxonomy" id="3034235"/>
    <lineage>
        <taxon>Bacteria</taxon>
        <taxon>Bacillati</taxon>
        <taxon>Actinomycetota</taxon>
        <taxon>Actinomycetes</taxon>
        <taxon>Kitasatosporales</taxon>
        <taxon>Streptomycetaceae</taxon>
        <taxon>Streptomyces</taxon>
    </lineage>
</organism>
<accession>A0ABT5ZW70</accession>
<reference evidence="2 3" key="1">
    <citation type="submission" date="2023-03" db="EMBL/GenBank/DDBJ databases">
        <title>Draft genome sequence of Streptomyces sp. RB6PN23 isolated from peat swamp forest in Thailand.</title>
        <authorList>
            <person name="Klaysubun C."/>
            <person name="Duangmal K."/>
        </authorList>
    </citation>
    <scope>NUCLEOTIDE SEQUENCE [LARGE SCALE GENOMIC DNA]</scope>
    <source>
        <strain evidence="2 3">RB6PN23</strain>
    </source>
</reference>
<dbReference type="NCBIfam" id="TIGR03930">
    <property type="entry name" value="WXG100_ESAT6"/>
    <property type="match status" value="1"/>
</dbReference>
<comment type="caution">
    <text evidence="2">The sequence shown here is derived from an EMBL/GenBank/DDBJ whole genome shotgun (WGS) entry which is preliminary data.</text>
</comment>
<protein>
    <recommendedName>
        <fullName evidence="1">ESAT-6-like protein</fullName>
    </recommendedName>
</protein>
<name>A0ABT5ZW70_9ACTN</name>
<dbReference type="InterPro" id="IPR036689">
    <property type="entry name" value="ESAT-6-like_sf"/>
</dbReference>
<dbReference type="InterPro" id="IPR010310">
    <property type="entry name" value="T7SS_ESAT-6-like"/>
</dbReference>
<dbReference type="Pfam" id="PF06013">
    <property type="entry name" value="WXG100"/>
    <property type="match status" value="1"/>
</dbReference>
<dbReference type="EMBL" id="JARJBC010000035">
    <property type="protein sequence ID" value="MDF3294074.1"/>
    <property type="molecule type" value="Genomic_DNA"/>
</dbReference>
<evidence type="ECO:0000313" key="3">
    <source>
        <dbReference type="Proteomes" id="UP001216579"/>
    </source>
</evidence>